<name>A0A0N4TH50_BRUPA</name>
<keyword evidence="4" id="KW-1185">Reference proteome</keyword>
<dbReference type="AlphaFoldDB" id="A0A0N4TH50"/>
<reference evidence="5" key="1">
    <citation type="submission" date="2017-02" db="UniProtKB">
        <authorList>
            <consortium name="WormBaseParasite"/>
        </authorList>
    </citation>
    <scope>IDENTIFICATION</scope>
</reference>
<dbReference type="GO" id="GO:0009986">
    <property type="term" value="C:cell surface"/>
    <property type="evidence" value="ECO:0007669"/>
    <property type="project" value="TreeGrafter"/>
</dbReference>
<dbReference type="SUPFAM" id="SSF49313">
    <property type="entry name" value="Cadherin-like"/>
    <property type="match status" value="1"/>
</dbReference>
<comment type="subcellular location">
    <subcellularLocation>
        <location evidence="1">Membrane</location>
    </subcellularLocation>
</comment>
<dbReference type="GO" id="GO:0051965">
    <property type="term" value="P:positive regulation of synapse assembly"/>
    <property type="evidence" value="ECO:0007669"/>
    <property type="project" value="TreeGrafter"/>
</dbReference>
<dbReference type="WBParaSite" id="BPAG_0000753801-mRNA-1">
    <property type="protein sequence ID" value="BPAG_0000753801-mRNA-1"/>
    <property type="gene ID" value="BPAG_0000753801"/>
</dbReference>
<dbReference type="PANTHER" id="PTHR14139">
    <property type="entry name" value="CALSYNTENIN"/>
    <property type="match status" value="1"/>
</dbReference>
<keyword evidence="2" id="KW-0472">Membrane</keyword>
<sequence length="113" mass="12912">MIKLEKFVKQVDSARLRITVKDTNDHVPVFSRPWYTFNISEGKIYSELARLQATDKDCGHPYGQICRYQITNALDGFPFAIDDQVGLAWLSFPFDINDKVGLAFPLISMIRLA</sequence>
<dbReference type="GO" id="GO:0007155">
    <property type="term" value="P:cell adhesion"/>
    <property type="evidence" value="ECO:0007669"/>
    <property type="project" value="InterPro"/>
</dbReference>
<evidence type="ECO:0000256" key="2">
    <source>
        <dbReference type="ARBA" id="ARBA00023136"/>
    </source>
</evidence>
<dbReference type="PROSITE" id="PS00232">
    <property type="entry name" value="CADHERIN_1"/>
    <property type="match status" value="1"/>
</dbReference>
<dbReference type="InterPro" id="IPR015919">
    <property type="entry name" value="Cadherin-like_sf"/>
</dbReference>
<gene>
    <name evidence="3" type="ORF">BPAG_LOCUS7500</name>
</gene>
<accession>A0A0N4TH50</accession>
<organism evidence="5">
    <name type="scientific">Brugia pahangi</name>
    <name type="common">Filarial nematode worm</name>
    <dbReference type="NCBI Taxonomy" id="6280"/>
    <lineage>
        <taxon>Eukaryota</taxon>
        <taxon>Metazoa</taxon>
        <taxon>Ecdysozoa</taxon>
        <taxon>Nematoda</taxon>
        <taxon>Chromadorea</taxon>
        <taxon>Rhabditida</taxon>
        <taxon>Spirurina</taxon>
        <taxon>Spiruromorpha</taxon>
        <taxon>Filarioidea</taxon>
        <taxon>Onchocercidae</taxon>
        <taxon>Brugia</taxon>
    </lineage>
</organism>
<dbReference type="PANTHER" id="PTHR14139:SF2">
    <property type="entry name" value="CALSYNTENIN-1"/>
    <property type="match status" value="1"/>
</dbReference>
<dbReference type="GO" id="GO:0005509">
    <property type="term" value="F:calcium ion binding"/>
    <property type="evidence" value="ECO:0007669"/>
    <property type="project" value="InterPro"/>
</dbReference>
<dbReference type="GO" id="GO:0045211">
    <property type="term" value="C:postsynaptic membrane"/>
    <property type="evidence" value="ECO:0007669"/>
    <property type="project" value="TreeGrafter"/>
</dbReference>
<evidence type="ECO:0000256" key="1">
    <source>
        <dbReference type="ARBA" id="ARBA00004370"/>
    </source>
</evidence>
<dbReference type="CDD" id="cd11304">
    <property type="entry name" value="Cadherin_repeat"/>
    <property type="match status" value="1"/>
</dbReference>
<dbReference type="STRING" id="6280.A0A0N4TH50"/>
<dbReference type="InterPro" id="IPR020894">
    <property type="entry name" value="Cadherin_CS"/>
</dbReference>
<protein>
    <submittedName>
        <fullName evidence="5">Cadherin domain-containing protein</fullName>
    </submittedName>
</protein>
<dbReference type="Proteomes" id="UP000278627">
    <property type="component" value="Unassembled WGS sequence"/>
</dbReference>
<evidence type="ECO:0000313" key="4">
    <source>
        <dbReference type="Proteomes" id="UP000278627"/>
    </source>
</evidence>
<dbReference type="EMBL" id="UZAD01008589">
    <property type="protein sequence ID" value="VDN88686.1"/>
    <property type="molecule type" value="Genomic_DNA"/>
</dbReference>
<proteinExistence type="predicted"/>
<dbReference type="Gene3D" id="2.60.40.60">
    <property type="entry name" value="Cadherins"/>
    <property type="match status" value="1"/>
</dbReference>
<reference evidence="3 4" key="2">
    <citation type="submission" date="2018-11" db="EMBL/GenBank/DDBJ databases">
        <authorList>
            <consortium name="Pathogen Informatics"/>
        </authorList>
    </citation>
    <scope>NUCLEOTIDE SEQUENCE [LARGE SCALE GENOMIC DNA]</scope>
</reference>
<dbReference type="GO" id="GO:0050806">
    <property type="term" value="P:positive regulation of synaptic transmission"/>
    <property type="evidence" value="ECO:0007669"/>
    <property type="project" value="TreeGrafter"/>
</dbReference>
<evidence type="ECO:0000313" key="5">
    <source>
        <dbReference type="WBParaSite" id="BPAG_0000753801-mRNA-1"/>
    </source>
</evidence>
<evidence type="ECO:0000313" key="3">
    <source>
        <dbReference type="EMBL" id="VDN88686.1"/>
    </source>
</evidence>